<dbReference type="HAMAP" id="MF_00581">
    <property type="entry name" value="Arg_succ_synth_type2"/>
    <property type="match status" value="1"/>
</dbReference>
<dbReference type="Proteomes" id="UP000243502">
    <property type="component" value="Chromosome 2"/>
</dbReference>
<evidence type="ECO:0000256" key="4">
    <source>
        <dbReference type="ARBA" id="ARBA00011881"/>
    </source>
</evidence>
<dbReference type="GO" id="GO:0000053">
    <property type="term" value="P:argininosuccinate metabolic process"/>
    <property type="evidence" value="ECO:0007669"/>
    <property type="project" value="TreeGrafter"/>
</dbReference>
<dbReference type="GO" id="GO:0000050">
    <property type="term" value="P:urea cycle"/>
    <property type="evidence" value="ECO:0007669"/>
    <property type="project" value="TreeGrafter"/>
</dbReference>
<dbReference type="SUPFAM" id="SSF52402">
    <property type="entry name" value="Adenine nucleotide alpha hydrolases-like"/>
    <property type="match status" value="1"/>
</dbReference>
<dbReference type="AlphaFoldDB" id="A0A2I8ESF3"/>
<feature type="binding site" evidence="15">
    <location>
        <position position="136"/>
    </location>
    <ligand>
        <name>L-aspartate</name>
        <dbReference type="ChEBI" id="CHEBI:29991"/>
    </ligand>
</feature>
<feature type="binding site" evidence="15">
    <location>
        <position position="131"/>
    </location>
    <ligand>
        <name>ATP</name>
        <dbReference type="ChEBI" id="CHEBI:30616"/>
    </ligand>
</feature>
<feature type="binding site" evidence="15">
    <location>
        <position position="99"/>
    </location>
    <ligand>
        <name>L-citrulline</name>
        <dbReference type="ChEBI" id="CHEBI:57743"/>
    </ligand>
</feature>
<feature type="binding site" evidence="15">
    <location>
        <position position="43"/>
    </location>
    <ligand>
        <name>ATP</name>
        <dbReference type="ChEBI" id="CHEBI:30616"/>
    </ligand>
</feature>
<evidence type="ECO:0000313" key="18">
    <source>
        <dbReference type="EMBL" id="AUT62368.1"/>
    </source>
</evidence>
<keyword evidence="12 15" id="KW-0067">ATP-binding</keyword>
<proteinExistence type="inferred from homology"/>
<dbReference type="InterPro" id="IPR024074">
    <property type="entry name" value="AS_cat/multimer_dom_body"/>
</dbReference>
<evidence type="ECO:0000313" key="19">
    <source>
        <dbReference type="EMBL" id="BCZ82274.1"/>
    </source>
</evidence>
<dbReference type="InterPro" id="IPR014729">
    <property type="entry name" value="Rossmann-like_a/b/a_fold"/>
</dbReference>
<comment type="subunit">
    <text evidence="4 15">Homotetramer.</text>
</comment>
<feature type="binding site" evidence="15">
    <location>
        <position position="135"/>
    </location>
    <ligand>
        <name>L-citrulline</name>
        <dbReference type="ChEBI" id="CHEBI:57743"/>
    </ligand>
</feature>
<feature type="binding site" evidence="15">
    <location>
        <position position="203"/>
    </location>
    <ligand>
        <name>L-citrulline</name>
        <dbReference type="ChEBI" id="CHEBI:57743"/>
    </ligand>
</feature>
<feature type="binding site" evidence="15">
    <location>
        <position position="194"/>
    </location>
    <ligand>
        <name>ATP</name>
        <dbReference type="ChEBI" id="CHEBI:30616"/>
    </ligand>
</feature>
<dbReference type="OrthoDB" id="9801641at2"/>
<dbReference type="Proteomes" id="UP001319874">
    <property type="component" value="Chromosome 2"/>
</dbReference>
<feature type="binding site" evidence="15">
    <location>
        <position position="135"/>
    </location>
    <ligand>
        <name>L-aspartate</name>
        <dbReference type="ChEBI" id="CHEBI:29991"/>
    </ligand>
</feature>
<evidence type="ECO:0000256" key="12">
    <source>
        <dbReference type="ARBA" id="ARBA00022840"/>
    </source>
</evidence>
<evidence type="ECO:0000256" key="3">
    <source>
        <dbReference type="ARBA" id="ARBA00009088"/>
    </source>
</evidence>
<dbReference type="FunFam" id="1.10.287.400:FF:000001">
    <property type="entry name" value="Argininosuccinate synthase"/>
    <property type="match status" value="1"/>
</dbReference>
<dbReference type="RefSeq" id="WP_042316962.1">
    <property type="nucleotide sequence ID" value="NZ_AP024956.1"/>
</dbReference>
<evidence type="ECO:0000256" key="9">
    <source>
        <dbReference type="ARBA" id="ARBA00022598"/>
    </source>
</evidence>
<name>A0A2I8ESF3_9BURK</name>
<keyword evidence="9 15" id="KW-0436">Ligase</keyword>
<dbReference type="GO" id="GO:0005524">
    <property type="term" value="F:ATP binding"/>
    <property type="evidence" value="ECO:0007669"/>
    <property type="project" value="UniProtKB-UniRule"/>
</dbReference>
<dbReference type="CDD" id="cd01999">
    <property type="entry name" value="ASS"/>
    <property type="match status" value="1"/>
</dbReference>
<dbReference type="InterPro" id="IPR048268">
    <property type="entry name" value="Arginosuc_syn_C"/>
</dbReference>
<evidence type="ECO:0000256" key="6">
    <source>
        <dbReference type="ARBA" id="ARBA00014810"/>
    </source>
</evidence>
<evidence type="ECO:0000259" key="17">
    <source>
        <dbReference type="Pfam" id="PF20979"/>
    </source>
</evidence>
<evidence type="ECO:0000313" key="21">
    <source>
        <dbReference type="Proteomes" id="UP001319874"/>
    </source>
</evidence>
<dbReference type="EMBL" id="CP026112">
    <property type="protein sequence ID" value="AUT62368.1"/>
    <property type="molecule type" value="Genomic_DNA"/>
</dbReference>
<dbReference type="UniPathway" id="UPA00068">
    <property type="reaction ID" value="UER00113"/>
</dbReference>
<dbReference type="GO" id="GO:0042803">
    <property type="term" value="F:protein homodimerization activity"/>
    <property type="evidence" value="ECO:0007669"/>
    <property type="project" value="InterPro"/>
</dbReference>
<organism evidence="18 20">
    <name type="scientific">Paraburkholderia terrae</name>
    <dbReference type="NCBI Taxonomy" id="311230"/>
    <lineage>
        <taxon>Bacteria</taxon>
        <taxon>Pseudomonadati</taxon>
        <taxon>Pseudomonadota</taxon>
        <taxon>Betaproteobacteria</taxon>
        <taxon>Burkholderiales</taxon>
        <taxon>Burkholderiaceae</taxon>
        <taxon>Paraburkholderia</taxon>
    </lineage>
</organism>
<evidence type="ECO:0000256" key="2">
    <source>
        <dbReference type="ARBA" id="ARBA00004967"/>
    </source>
</evidence>
<dbReference type="PANTHER" id="PTHR11587:SF2">
    <property type="entry name" value="ARGININOSUCCINATE SYNTHASE"/>
    <property type="match status" value="1"/>
</dbReference>
<dbReference type="SUPFAM" id="SSF69864">
    <property type="entry name" value="Argininosuccinate synthetase, C-terminal domain"/>
    <property type="match status" value="1"/>
</dbReference>
<dbReference type="Pfam" id="PF20979">
    <property type="entry name" value="Arginosuc_syn_C"/>
    <property type="match status" value="1"/>
</dbReference>
<feature type="binding site" evidence="15">
    <location>
        <position position="201"/>
    </location>
    <ligand>
        <name>L-citrulline</name>
        <dbReference type="ChEBI" id="CHEBI:57743"/>
    </ligand>
</feature>
<dbReference type="Gene3D" id="3.90.1260.10">
    <property type="entry name" value="Argininosuccinate synthetase, chain A, domain 2"/>
    <property type="match status" value="1"/>
</dbReference>
<feature type="binding site" evidence="15">
    <location>
        <position position="139"/>
    </location>
    <ligand>
        <name>L-citrulline</name>
        <dbReference type="ChEBI" id="CHEBI:57743"/>
    </ligand>
</feature>
<keyword evidence="8 15" id="KW-0055">Arginine biosynthesis</keyword>
<feature type="binding site" evidence="15">
    <location>
        <position position="280"/>
    </location>
    <ligand>
        <name>L-citrulline</name>
        <dbReference type="ChEBI" id="CHEBI:57743"/>
    </ligand>
</feature>
<evidence type="ECO:0000313" key="20">
    <source>
        <dbReference type="Proteomes" id="UP000243502"/>
    </source>
</evidence>
<dbReference type="KEGG" id="pter:C2L65_22345"/>
<dbReference type="EC" id="6.3.4.5" evidence="5 15"/>
<evidence type="ECO:0000256" key="1">
    <source>
        <dbReference type="ARBA" id="ARBA00004496"/>
    </source>
</evidence>
<comment type="catalytic activity">
    <reaction evidence="14 15">
        <text>L-citrulline + L-aspartate + ATP = 2-(N(omega)-L-arginino)succinate + AMP + diphosphate + H(+)</text>
        <dbReference type="Rhea" id="RHEA:10932"/>
        <dbReference type="ChEBI" id="CHEBI:15378"/>
        <dbReference type="ChEBI" id="CHEBI:29991"/>
        <dbReference type="ChEBI" id="CHEBI:30616"/>
        <dbReference type="ChEBI" id="CHEBI:33019"/>
        <dbReference type="ChEBI" id="CHEBI:57472"/>
        <dbReference type="ChEBI" id="CHEBI:57743"/>
        <dbReference type="ChEBI" id="CHEBI:456215"/>
        <dbReference type="EC" id="6.3.4.5"/>
    </reaction>
</comment>
<accession>A0A2I8ESF3</accession>
<dbReference type="InterPro" id="IPR048267">
    <property type="entry name" value="Arginosuc_syn_N"/>
</dbReference>
<evidence type="ECO:0000256" key="13">
    <source>
        <dbReference type="ARBA" id="ARBA00029916"/>
    </source>
</evidence>
<dbReference type="PANTHER" id="PTHR11587">
    <property type="entry name" value="ARGININOSUCCINATE SYNTHASE"/>
    <property type="match status" value="1"/>
</dbReference>
<dbReference type="Gene3D" id="3.40.50.620">
    <property type="entry name" value="HUPs"/>
    <property type="match status" value="1"/>
</dbReference>
<feature type="domain" description="Arginosuccinate synthase C-terminal" evidence="17">
    <location>
        <begin position="191"/>
        <end position="410"/>
    </location>
</feature>
<feature type="binding site" evidence="15">
    <location>
        <position position="136"/>
    </location>
    <ligand>
        <name>ATP</name>
        <dbReference type="ChEBI" id="CHEBI:30616"/>
    </ligand>
</feature>
<dbReference type="Gene3D" id="1.10.287.400">
    <property type="match status" value="1"/>
</dbReference>
<dbReference type="InterPro" id="IPR001518">
    <property type="entry name" value="Arginosuc_synth"/>
</dbReference>
<feature type="binding site" evidence="15">
    <location>
        <position position="192"/>
    </location>
    <ligand>
        <name>L-citrulline</name>
        <dbReference type="ChEBI" id="CHEBI:57743"/>
    </ligand>
</feature>
<evidence type="ECO:0000256" key="14">
    <source>
        <dbReference type="ARBA" id="ARBA00049077"/>
    </source>
</evidence>
<keyword evidence="21" id="KW-1185">Reference proteome</keyword>
<evidence type="ECO:0000256" key="5">
    <source>
        <dbReference type="ARBA" id="ARBA00012286"/>
    </source>
</evidence>
<gene>
    <name evidence="15 19" type="primary">argG</name>
    <name evidence="18" type="ORF">C2L65_22345</name>
    <name evidence="19" type="ORF">PTKU64_59490</name>
</gene>
<dbReference type="GO" id="GO:0004055">
    <property type="term" value="F:argininosuccinate synthase activity"/>
    <property type="evidence" value="ECO:0007669"/>
    <property type="project" value="UniProtKB-UniRule"/>
</dbReference>
<evidence type="ECO:0000256" key="7">
    <source>
        <dbReference type="ARBA" id="ARBA00022490"/>
    </source>
</evidence>
<comment type="pathway">
    <text evidence="2 15">Amino-acid biosynthesis; L-arginine biosynthesis; L-arginine from L-ornithine and carbamoyl phosphate: step 2/3.</text>
</comment>
<reference evidence="19 21" key="2">
    <citation type="journal article" date="2022" name="Front. Microbiol.">
        <title>Identification and characterization of a novel class of self-sufficient cytochrome P450 hydroxylase involved in cyclohexanecarboxylate degradation in Paraburkholderia terrae strain KU-64.</title>
        <authorList>
            <person name="Yamamoto T."/>
            <person name="Hasegawa Y."/>
            <person name="Iwaki H."/>
        </authorList>
    </citation>
    <scope>NUCLEOTIDE SEQUENCE [LARGE SCALE GENOMIC DNA]</scope>
    <source>
        <strain evidence="19 21">KU-64</strain>
    </source>
</reference>
<dbReference type="InterPro" id="IPR018223">
    <property type="entry name" value="Arginosuc_synth_CS"/>
</dbReference>
<dbReference type="InterPro" id="IPR023434">
    <property type="entry name" value="Arginosuc_synth_type_1_subfam"/>
</dbReference>
<dbReference type="GO" id="GO:0006526">
    <property type="term" value="P:L-arginine biosynthetic process"/>
    <property type="evidence" value="ECO:0007669"/>
    <property type="project" value="UniProtKB-UniRule"/>
</dbReference>
<evidence type="ECO:0000256" key="11">
    <source>
        <dbReference type="ARBA" id="ARBA00022741"/>
    </source>
</evidence>
<keyword evidence="11 15" id="KW-0547">Nucleotide-binding</keyword>
<comment type="subcellular location">
    <subcellularLocation>
        <location evidence="1 15">Cytoplasm</location>
    </subcellularLocation>
</comment>
<dbReference type="InterPro" id="IPR024073">
    <property type="entry name" value="AS_multimer_C_tail"/>
</dbReference>
<dbReference type="Pfam" id="PF00764">
    <property type="entry name" value="Arginosuc_synth"/>
    <property type="match status" value="1"/>
</dbReference>
<evidence type="ECO:0000256" key="10">
    <source>
        <dbReference type="ARBA" id="ARBA00022605"/>
    </source>
</evidence>
<evidence type="ECO:0000256" key="8">
    <source>
        <dbReference type="ARBA" id="ARBA00022571"/>
    </source>
</evidence>
<feature type="binding site" evidence="15">
    <location>
        <position position="129"/>
    </location>
    <ligand>
        <name>ATP</name>
        <dbReference type="ChEBI" id="CHEBI:30616"/>
    </ligand>
</feature>
<dbReference type="GO" id="GO:0005737">
    <property type="term" value="C:cytoplasm"/>
    <property type="evidence" value="ECO:0007669"/>
    <property type="project" value="UniProtKB-SubCell"/>
</dbReference>
<dbReference type="PROSITE" id="PS00565">
    <property type="entry name" value="ARGININOSUCCIN_SYN_2"/>
    <property type="match status" value="1"/>
</dbReference>
<protein>
    <recommendedName>
        <fullName evidence="6 15">Argininosuccinate synthase</fullName>
        <ecNumber evidence="5 15">6.3.4.5</ecNumber>
    </recommendedName>
    <alternativeName>
        <fullName evidence="13 15">Citrulline--aspartate ligase</fullName>
    </alternativeName>
</protein>
<feature type="binding site" evidence="15">
    <location>
        <begin position="17"/>
        <end position="25"/>
    </location>
    <ligand>
        <name>ATP</name>
        <dbReference type="ChEBI" id="CHEBI:30616"/>
    </ligand>
</feature>
<evidence type="ECO:0000259" key="16">
    <source>
        <dbReference type="Pfam" id="PF00764"/>
    </source>
</evidence>
<keyword evidence="7 15" id="KW-0963">Cytoplasm</keyword>
<dbReference type="InterPro" id="IPR023437">
    <property type="entry name" value="Arg_succ_synth_type2_subfam"/>
</dbReference>
<sequence length="444" mass="49393">MSTILENVPTGQKVGIAFSGGLDTSAALHWMRLKGAVPYAYTANLGQPDEEDYDSIPRRATEYGAEGARLIDCRAQLVAEGIAALQCGAFHISTAGVTYFNTTPIGRAVTGTMLVAAMKEDGVNIWGDGSTYKGNDIERFYRYGLLVNPDLKIYKPWLDQQFIDELGGRAEMSEFMRQSGFEYKMSAEKAYSTDSNLLGATHEAKDLESLESGIKIVNPIMGVAFWRDDVPVAKEEVTIRFEEGQPVALNGKTFPNAVELLLEANRIGGRHGLGMSDQIENRIIEAKSRGIYEAPGLALLFIAYERLVTGIHNEDTIEQYRENGRRLGRLLYQGRWFDPQAIMLRETAQRWVARAVTGEVTVELRRGNDYSILSTKSPNLTYQPERLSMEKVASTFSPRDRIGQLTMRNLDITDTRDKLRIYAQVGLLAPGESSALPQLKNDTE</sequence>
<evidence type="ECO:0000256" key="15">
    <source>
        <dbReference type="HAMAP-Rule" id="MF_00581"/>
    </source>
</evidence>
<feature type="domain" description="Arginosuccinate synthase-like N-terminal" evidence="16">
    <location>
        <begin position="13"/>
        <end position="178"/>
    </location>
</feature>
<comment type="similarity">
    <text evidence="3 15">Belongs to the argininosuccinate synthase family. Type 2 subfamily.</text>
</comment>
<keyword evidence="10 15" id="KW-0028">Amino-acid biosynthesis</keyword>
<dbReference type="EMBL" id="AP024956">
    <property type="protein sequence ID" value="BCZ82274.1"/>
    <property type="molecule type" value="Genomic_DNA"/>
</dbReference>
<dbReference type="PROSITE" id="PS00564">
    <property type="entry name" value="ARGININOSUCCIN_SYN_1"/>
    <property type="match status" value="1"/>
</dbReference>
<dbReference type="NCBIfam" id="TIGR00032">
    <property type="entry name" value="argG"/>
    <property type="match status" value="1"/>
</dbReference>
<dbReference type="NCBIfam" id="NF003779">
    <property type="entry name" value="PRK05370.1"/>
    <property type="match status" value="1"/>
</dbReference>
<feature type="binding site" evidence="15">
    <location>
        <position position="131"/>
    </location>
    <ligand>
        <name>L-aspartate</name>
        <dbReference type="ChEBI" id="CHEBI:29991"/>
    </ligand>
</feature>
<reference evidence="18 20" key="1">
    <citation type="submission" date="2018-01" db="EMBL/GenBank/DDBJ databases">
        <title>Species boundaries and ecological features among Paraburkholderia terrae DSMZ17804T, P. hospita DSMZ17164T and P. caribensis DSMZ13236T.</title>
        <authorList>
            <person name="Pratama A.A."/>
        </authorList>
    </citation>
    <scope>NUCLEOTIDE SEQUENCE [LARGE SCALE GENOMIC DNA]</scope>
    <source>
        <strain evidence="18 20">DSM 17804</strain>
    </source>
</reference>